<dbReference type="AlphaFoldDB" id="A0A6G7VBG2"/>
<evidence type="ECO:0000256" key="1">
    <source>
        <dbReference type="ARBA" id="ARBA00004167"/>
    </source>
</evidence>
<dbReference type="Gene3D" id="1.10.287.110">
    <property type="entry name" value="DnaJ domain"/>
    <property type="match status" value="1"/>
</dbReference>
<organism evidence="9 10">
    <name type="scientific">Caldichromatium japonicum</name>
    <dbReference type="NCBI Taxonomy" id="2699430"/>
    <lineage>
        <taxon>Bacteria</taxon>
        <taxon>Pseudomonadati</taxon>
        <taxon>Pseudomonadota</taxon>
        <taxon>Gammaproteobacteria</taxon>
        <taxon>Chromatiales</taxon>
        <taxon>Chromatiaceae</taxon>
        <taxon>Caldichromatium</taxon>
    </lineage>
</organism>
<keyword evidence="3 7" id="KW-1133">Transmembrane helix</keyword>
<keyword evidence="2 7" id="KW-0812">Transmembrane</keyword>
<dbReference type="PROSITE" id="PS50076">
    <property type="entry name" value="DNAJ_2"/>
    <property type="match status" value="1"/>
</dbReference>
<keyword evidence="5" id="KW-0143">Chaperone</keyword>
<feature type="transmembrane region" description="Helical" evidence="7">
    <location>
        <begin position="40"/>
        <end position="69"/>
    </location>
</feature>
<gene>
    <name evidence="9" type="ORF">GWK36_04805</name>
</gene>
<evidence type="ECO:0000256" key="2">
    <source>
        <dbReference type="ARBA" id="ARBA00022692"/>
    </source>
</evidence>
<dbReference type="GO" id="GO:0016020">
    <property type="term" value="C:membrane"/>
    <property type="evidence" value="ECO:0007669"/>
    <property type="project" value="UniProtKB-SubCell"/>
</dbReference>
<sequence>MILRLVVAVAFLGLILWAVQHLRRLPRPVLMRRFGQAALWGVIVLLLFAVLTGHLGLLLALLGAALVLLGRFLSALPLLHQLWQALNSNRARGPGEGASSRRASHGADELSEAEARAILGVGPKADAAAIRAAHRRLMQRLHPDRGGSDYLAARINAAKRRLLGE</sequence>
<evidence type="ECO:0000313" key="9">
    <source>
        <dbReference type="EMBL" id="QIK37413.1"/>
    </source>
</evidence>
<comment type="subcellular location">
    <subcellularLocation>
        <location evidence="1">Membrane</location>
        <topology evidence="1">Single-pass membrane protein</topology>
    </subcellularLocation>
</comment>
<name>A0A6G7VBG2_9GAMM</name>
<evidence type="ECO:0000256" key="5">
    <source>
        <dbReference type="ARBA" id="ARBA00023186"/>
    </source>
</evidence>
<protein>
    <submittedName>
        <fullName evidence="9">Molecular chaperone DnaJ</fullName>
    </submittedName>
</protein>
<dbReference type="InterPro" id="IPR001623">
    <property type="entry name" value="DnaJ_domain"/>
</dbReference>
<dbReference type="EMBL" id="CP048029">
    <property type="protein sequence ID" value="QIK37413.1"/>
    <property type="molecule type" value="Genomic_DNA"/>
</dbReference>
<accession>A0A6G7VBG2</accession>
<feature type="domain" description="J" evidence="8">
    <location>
        <begin position="114"/>
        <end position="165"/>
    </location>
</feature>
<keyword evidence="4 7" id="KW-0472">Membrane</keyword>
<dbReference type="PANTHER" id="PTHR12763:SF28">
    <property type="entry name" value="GEO10507P1-RELATED"/>
    <property type="match status" value="1"/>
</dbReference>
<proteinExistence type="inferred from homology"/>
<dbReference type="SUPFAM" id="SSF46565">
    <property type="entry name" value="Chaperone J-domain"/>
    <property type="match status" value="1"/>
</dbReference>
<evidence type="ECO:0000256" key="3">
    <source>
        <dbReference type="ARBA" id="ARBA00022989"/>
    </source>
</evidence>
<dbReference type="RefSeq" id="WP_166270182.1">
    <property type="nucleotide sequence ID" value="NZ_CP048029.1"/>
</dbReference>
<evidence type="ECO:0000259" key="8">
    <source>
        <dbReference type="PROSITE" id="PS50076"/>
    </source>
</evidence>
<evidence type="ECO:0000256" key="7">
    <source>
        <dbReference type="SAM" id="Phobius"/>
    </source>
</evidence>
<dbReference type="InterPro" id="IPR036869">
    <property type="entry name" value="J_dom_sf"/>
</dbReference>
<reference evidence="10" key="1">
    <citation type="submission" date="2020-01" db="EMBL/GenBank/DDBJ databases">
        <title>Caldichromatium gen. nov., sp. nov., a thermophilic purple sulfur bacterium member of the family Chromatiaceae isolated from Nakabusa hot spring, Japan.</title>
        <authorList>
            <person name="Saini M.K."/>
            <person name="Hanada S."/>
            <person name="Tank M."/>
        </authorList>
    </citation>
    <scope>NUCLEOTIDE SEQUENCE [LARGE SCALE GENOMIC DNA]</scope>
    <source>
        <strain evidence="10">No.7</strain>
    </source>
</reference>
<dbReference type="KEGG" id="cjap:GWK36_04805"/>
<dbReference type="Proteomes" id="UP000502699">
    <property type="component" value="Chromosome"/>
</dbReference>
<comment type="similarity">
    <text evidence="6">Belongs to the TIM14 family.</text>
</comment>
<keyword evidence="10" id="KW-1185">Reference proteome</keyword>
<evidence type="ECO:0000313" key="10">
    <source>
        <dbReference type="Proteomes" id="UP000502699"/>
    </source>
</evidence>
<dbReference type="SMART" id="SM00271">
    <property type="entry name" value="DnaJ"/>
    <property type="match status" value="1"/>
</dbReference>
<dbReference type="PANTHER" id="PTHR12763">
    <property type="match status" value="1"/>
</dbReference>
<evidence type="ECO:0000256" key="6">
    <source>
        <dbReference type="ARBA" id="ARBA00038105"/>
    </source>
</evidence>
<evidence type="ECO:0000256" key="4">
    <source>
        <dbReference type="ARBA" id="ARBA00023136"/>
    </source>
</evidence>